<accession>A0ABP9S9Q0</accession>
<comment type="caution">
    <text evidence="2">The sequence shown here is derived from an EMBL/GenBank/DDBJ whole genome shotgun (WGS) entry which is preliminary data.</text>
</comment>
<dbReference type="Pfam" id="PF13242">
    <property type="entry name" value="Hydrolase_like"/>
    <property type="match status" value="1"/>
</dbReference>
<dbReference type="NCBIfam" id="TIGR01460">
    <property type="entry name" value="HAD-SF-IIA"/>
    <property type="match status" value="1"/>
</dbReference>
<sequence length="329" mass="33965">MTERVAVIDRYDLVIFDLDGVVYLGTEPIPGAADAINRLHAEHRALAYATNNAGRRPEEVAELLVSLGIPAASDEVITSPQAAARLLAERLPAGAGVLVVGTDALRSEIRGVGLTPVDSAEAAPAAVVQGYGPDVGWRMLAEASVAIRAGALWVATNGDRTLPSPRGPLPGNGALVAALATALDRAPDAIVGKPEPALFHQAAKRIGAQLPLVVGDRLDTDIEGAVRAGMDSVLVLTGVSTAQDVLAAPPHRRPTFIAADLTGLFTMDGSTGGWRVRREDSGLELSGDGTPVEALRLLSAYAWDGGRPETVGAGDPGAEEALRALRLTG</sequence>
<evidence type="ECO:0000313" key="3">
    <source>
        <dbReference type="Proteomes" id="UP001501570"/>
    </source>
</evidence>
<evidence type="ECO:0000313" key="2">
    <source>
        <dbReference type="EMBL" id="GAA5192137.1"/>
    </source>
</evidence>
<protein>
    <submittedName>
        <fullName evidence="2">HAD-IIA family hydrolase</fullName>
    </submittedName>
</protein>
<dbReference type="Gene3D" id="3.40.50.1000">
    <property type="entry name" value="HAD superfamily/HAD-like"/>
    <property type="match status" value="2"/>
</dbReference>
<dbReference type="RefSeq" id="WP_345633640.1">
    <property type="nucleotide sequence ID" value="NZ_BAABJQ010000017.1"/>
</dbReference>
<name>A0ABP9S9Q0_9ACTN</name>
<keyword evidence="3" id="KW-1185">Reference proteome</keyword>
<dbReference type="InterPro" id="IPR023214">
    <property type="entry name" value="HAD_sf"/>
</dbReference>
<dbReference type="PANTHER" id="PTHR19288">
    <property type="entry name" value="4-NITROPHENYLPHOSPHATASE-RELATED"/>
    <property type="match status" value="1"/>
</dbReference>
<dbReference type="Proteomes" id="UP001501570">
    <property type="component" value="Unassembled WGS sequence"/>
</dbReference>
<organism evidence="2 3">
    <name type="scientific">Rugosimonospora acidiphila</name>
    <dbReference type="NCBI Taxonomy" id="556531"/>
    <lineage>
        <taxon>Bacteria</taxon>
        <taxon>Bacillati</taxon>
        <taxon>Actinomycetota</taxon>
        <taxon>Actinomycetes</taxon>
        <taxon>Micromonosporales</taxon>
        <taxon>Micromonosporaceae</taxon>
        <taxon>Rugosimonospora</taxon>
    </lineage>
</organism>
<dbReference type="NCBIfam" id="TIGR01549">
    <property type="entry name" value="HAD-SF-IA-v1"/>
    <property type="match status" value="1"/>
</dbReference>
<keyword evidence="2" id="KW-0378">Hydrolase</keyword>
<dbReference type="Pfam" id="PF18407">
    <property type="entry name" value="GNAT_like"/>
    <property type="match status" value="1"/>
</dbReference>
<gene>
    <name evidence="2" type="ORF">GCM10023322_51000</name>
</gene>
<feature type="domain" description="GCN5-related N-acetyltransferase-like" evidence="1">
    <location>
        <begin position="272"/>
        <end position="325"/>
    </location>
</feature>
<reference evidence="3" key="1">
    <citation type="journal article" date="2019" name="Int. J. Syst. Evol. Microbiol.">
        <title>The Global Catalogue of Microorganisms (GCM) 10K type strain sequencing project: providing services to taxonomists for standard genome sequencing and annotation.</title>
        <authorList>
            <consortium name="The Broad Institute Genomics Platform"/>
            <consortium name="The Broad Institute Genome Sequencing Center for Infectious Disease"/>
            <person name="Wu L."/>
            <person name="Ma J."/>
        </authorList>
    </citation>
    <scope>NUCLEOTIDE SEQUENCE [LARGE SCALE GENOMIC DNA]</scope>
    <source>
        <strain evidence="3">JCM 18304</strain>
    </source>
</reference>
<dbReference type="InterPro" id="IPR006357">
    <property type="entry name" value="HAD-SF_hydro_IIA"/>
</dbReference>
<dbReference type="InterPro" id="IPR041065">
    <property type="entry name" value="GNAT-like"/>
</dbReference>
<evidence type="ECO:0000259" key="1">
    <source>
        <dbReference type="Pfam" id="PF18407"/>
    </source>
</evidence>
<dbReference type="InterPro" id="IPR036412">
    <property type="entry name" value="HAD-like_sf"/>
</dbReference>
<dbReference type="InterPro" id="IPR006439">
    <property type="entry name" value="HAD-SF_hydro_IA"/>
</dbReference>
<dbReference type="GO" id="GO:0016787">
    <property type="term" value="F:hydrolase activity"/>
    <property type="evidence" value="ECO:0007669"/>
    <property type="project" value="UniProtKB-KW"/>
</dbReference>
<proteinExistence type="predicted"/>
<dbReference type="EMBL" id="BAABJQ010000017">
    <property type="protein sequence ID" value="GAA5192137.1"/>
    <property type="molecule type" value="Genomic_DNA"/>
</dbReference>
<dbReference type="SUPFAM" id="SSF56784">
    <property type="entry name" value="HAD-like"/>
    <property type="match status" value="1"/>
</dbReference>
<dbReference type="Pfam" id="PF13344">
    <property type="entry name" value="Hydrolase_6"/>
    <property type="match status" value="1"/>
</dbReference>
<dbReference type="PANTHER" id="PTHR19288:SF95">
    <property type="entry name" value="D-GLYCEROL 3-PHOSPHATE PHOSPHATASE"/>
    <property type="match status" value="1"/>
</dbReference>